<dbReference type="RefSeq" id="WP_037023374.1">
    <property type="nucleotide sequence ID" value="NZ_CCSF01000001.1"/>
</dbReference>
<feature type="transmembrane region" description="Helical" evidence="7">
    <location>
        <begin position="34"/>
        <end position="56"/>
    </location>
</feature>
<dbReference type="Pfam" id="PF03631">
    <property type="entry name" value="Virul_fac_BrkB"/>
    <property type="match status" value="1"/>
</dbReference>
<gene>
    <name evidence="8" type="ORF">BN1079_01535</name>
</gene>
<evidence type="ECO:0000256" key="2">
    <source>
        <dbReference type="ARBA" id="ARBA00022475"/>
    </source>
</evidence>
<feature type="transmembrane region" description="Helical" evidence="7">
    <location>
        <begin position="133"/>
        <end position="156"/>
    </location>
</feature>
<evidence type="ECO:0000256" key="6">
    <source>
        <dbReference type="SAM" id="MobiDB-lite"/>
    </source>
</evidence>
<evidence type="ECO:0000313" key="9">
    <source>
        <dbReference type="Proteomes" id="UP000053902"/>
    </source>
</evidence>
<reference evidence="8 9" key="1">
    <citation type="submission" date="2014-07" db="EMBL/GenBank/DDBJ databases">
        <authorList>
            <person name="Urmite Genomes Urmite Genomes"/>
        </authorList>
    </citation>
    <scope>NUCLEOTIDE SEQUENCE [LARGE SCALE GENOMIC DNA]</scope>
    <source>
        <strain evidence="8 9">20_BN</strain>
    </source>
</reference>
<dbReference type="PIRSF" id="PIRSF035875">
    <property type="entry name" value="RNase_BN"/>
    <property type="match status" value="1"/>
</dbReference>
<dbReference type="InterPro" id="IPR017039">
    <property type="entry name" value="Virul_fac_BrkB"/>
</dbReference>
<dbReference type="EMBL" id="CCSF01000001">
    <property type="protein sequence ID" value="CDZ94222.1"/>
    <property type="molecule type" value="Genomic_DNA"/>
</dbReference>
<sequence length="300" mass="33305">MALLNLQGVGAFDLLKRTVKEFSKNDMTTYASALAYRAIFSLFPFLLFLIAMLGMLDLQEFFTWLREQVSMMLPPDALNLVNPVIDEMQHQKSGLLSVGILVALWSASIGVRSLMNAMNKAYRVEEGRPAWKLMLLSVLYTIGLAVILLMLAGLMIMGPQVIEWLASQVGLKDIVVILWTWLRLPLVVFLMMLVVAVLYYVTPDVEQDFRFITPGSVLAVIVWIAASIGFGIYVNNFGNYDATYGSIGAVIVLLLYFYISAAVLLFGAEMNAVIEHASREGKDAGDKRIEETANDRSSGQ</sequence>
<keyword evidence="5 7" id="KW-0472">Membrane</keyword>
<keyword evidence="4 7" id="KW-1133">Transmembrane helix</keyword>
<feature type="transmembrane region" description="Helical" evidence="7">
    <location>
        <begin position="94"/>
        <end position="112"/>
    </location>
</feature>
<keyword evidence="3 7" id="KW-0812">Transmembrane</keyword>
<accession>A0A078LV90</accession>
<evidence type="ECO:0000256" key="4">
    <source>
        <dbReference type="ARBA" id="ARBA00022989"/>
    </source>
</evidence>
<evidence type="ECO:0000256" key="1">
    <source>
        <dbReference type="ARBA" id="ARBA00004651"/>
    </source>
</evidence>
<protein>
    <submittedName>
        <fullName evidence="8">Ribonuclease BN</fullName>
    </submittedName>
</protein>
<keyword evidence="9" id="KW-1185">Reference proteome</keyword>
<dbReference type="eggNOG" id="COG1295">
    <property type="taxonomic scope" value="Bacteria"/>
</dbReference>
<organism evidence="8 9">
    <name type="scientific">Pseudomonas saudiphocaensis</name>
    <dbReference type="NCBI Taxonomy" id="1499686"/>
    <lineage>
        <taxon>Bacteria</taxon>
        <taxon>Pseudomonadati</taxon>
        <taxon>Pseudomonadota</taxon>
        <taxon>Gammaproteobacteria</taxon>
        <taxon>Pseudomonadales</taxon>
        <taxon>Pseudomonadaceae</taxon>
        <taxon>Pseudomonas</taxon>
    </lineage>
</organism>
<dbReference type="PANTHER" id="PTHR30213:SF0">
    <property type="entry name" value="UPF0761 MEMBRANE PROTEIN YIHY"/>
    <property type="match status" value="1"/>
</dbReference>
<proteinExistence type="predicted"/>
<evidence type="ECO:0000256" key="5">
    <source>
        <dbReference type="ARBA" id="ARBA00023136"/>
    </source>
</evidence>
<dbReference type="OrthoDB" id="9781030at2"/>
<dbReference type="HOGENOM" id="CLU_045539_4_3_6"/>
<dbReference type="STRING" id="1499686.BN1079_01535"/>
<name>A0A078LV90_9PSED</name>
<comment type="subcellular location">
    <subcellularLocation>
        <location evidence="1">Cell membrane</location>
        <topology evidence="1">Multi-pass membrane protein</topology>
    </subcellularLocation>
</comment>
<feature type="transmembrane region" description="Helical" evidence="7">
    <location>
        <begin position="211"/>
        <end position="234"/>
    </location>
</feature>
<feature type="compositionally biased region" description="Basic and acidic residues" evidence="6">
    <location>
        <begin position="280"/>
        <end position="294"/>
    </location>
</feature>
<dbReference type="NCBIfam" id="TIGR00765">
    <property type="entry name" value="yihY_not_rbn"/>
    <property type="match status" value="1"/>
</dbReference>
<evidence type="ECO:0000256" key="7">
    <source>
        <dbReference type="SAM" id="Phobius"/>
    </source>
</evidence>
<feature type="transmembrane region" description="Helical" evidence="7">
    <location>
        <begin position="176"/>
        <end position="199"/>
    </location>
</feature>
<dbReference type="PANTHER" id="PTHR30213">
    <property type="entry name" value="INNER MEMBRANE PROTEIN YHJD"/>
    <property type="match status" value="1"/>
</dbReference>
<dbReference type="AlphaFoldDB" id="A0A078LV90"/>
<keyword evidence="2" id="KW-1003">Cell membrane</keyword>
<evidence type="ECO:0000313" key="8">
    <source>
        <dbReference type="EMBL" id="CDZ94222.1"/>
    </source>
</evidence>
<feature type="region of interest" description="Disordered" evidence="6">
    <location>
        <begin position="280"/>
        <end position="300"/>
    </location>
</feature>
<evidence type="ECO:0000256" key="3">
    <source>
        <dbReference type="ARBA" id="ARBA00022692"/>
    </source>
</evidence>
<feature type="transmembrane region" description="Helical" evidence="7">
    <location>
        <begin position="246"/>
        <end position="268"/>
    </location>
</feature>
<dbReference type="GO" id="GO:0005886">
    <property type="term" value="C:plasma membrane"/>
    <property type="evidence" value="ECO:0007669"/>
    <property type="project" value="UniProtKB-SubCell"/>
</dbReference>
<dbReference type="Proteomes" id="UP000053902">
    <property type="component" value="Unassembled WGS sequence"/>
</dbReference>